<feature type="compositionally biased region" description="Basic and acidic residues" evidence="1">
    <location>
        <begin position="257"/>
        <end position="268"/>
    </location>
</feature>
<dbReference type="GO" id="GO:0005886">
    <property type="term" value="C:plasma membrane"/>
    <property type="evidence" value="ECO:0000318"/>
    <property type="project" value="GO_Central"/>
</dbReference>
<feature type="compositionally biased region" description="Basic and acidic residues" evidence="1">
    <location>
        <begin position="240"/>
        <end position="249"/>
    </location>
</feature>
<keyword evidence="2" id="KW-0812">Transmembrane</keyword>
<dbReference type="GeneID" id="105447088"/>
<feature type="transmembrane region" description="Helical" evidence="2">
    <location>
        <begin position="130"/>
        <end position="152"/>
    </location>
</feature>
<dbReference type="OMA" id="DQENTSH"/>
<dbReference type="RefSeq" id="XP_030851669.1">
    <property type="nucleotide sequence ID" value="XM_030995809.1"/>
</dbReference>
<keyword evidence="2" id="KW-0472">Membrane</keyword>
<dbReference type="PANTHER" id="PTHR11360">
    <property type="entry name" value="MONOCARBOXYLATE TRANSPORTER"/>
    <property type="match status" value="1"/>
</dbReference>
<protein>
    <recommendedName>
        <fullName evidence="5">Monocarboxylate transporter</fullName>
    </recommendedName>
</protein>
<feature type="transmembrane region" description="Helical" evidence="2">
    <location>
        <begin position="108"/>
        <end position="124"/>
    </location>
</feature>
<feature type="transmembrane region" description="Helical" evidence="2">
    <location>
        <begin position="164"/>
        <end position="186"/>
    </location>
</feature>
<sequence length="462" mass="50585">MAALPARSLSGSTVSRWSEARRRSGSRLSSCQRSPRCSSPWWLIVYCFFANGFTIGCYRSIVVFIPDIMVTFDSNSTLMGWLFSIDYLLVGILTPVAAYLTSKFGTRPVVMAAGTFAASGVLMLSRAKHIGLVLFGIGVVTASSKAVLYASTMLLTRRTFQKHYALANGINISGYSCFLFLFPPILEALRDVYGWRGACLILSGCMLNTVVMGLLMKSRQTIRNPATEDGQTCHGQAVDTPDKHQEGDRGTSTSLHMDSHVESQHHENANGSKMMQSAKSQTGLFQCHEASLTVEEEISVDTNDQRYLPDQENTSHDGVQFSHCLSANAVDESMIKDENNPMLPKTGNSEHRPLSISSPRHGLSGKGQTPLQETAALKHDEDSIIVVSGEGCGPLQRYHRYFISQNYHTFIIYTLSVFFLTTALSIFMIHITPSLKESGVGSQDIATCLSVFAASNLVGSFI</sequence>
<feature type="region of interest" description="Disordered" evidence="1">
    <location>
        <begin position="225"/>
        <end position="282"/>
    </location>
</feature>
<feature type="transmembrane region" description="Helical" evidence="2">
    <location>
        <begin position="192"/>
        <end position="215"/>
    </location>
</feature>
<feature type="compositionally biased region" description="Polar residues" evidence="1">
    <location>
        <begin position="225"/>
        <end position="234"/>
    </location>
</feature>
<keyword evidence="2" id="KW-1133">Transmembrane helix</keyword>
<proteinExistence type="predicted"/>
<feature type="transmembrane region" description="Helical" evidence="2">
    <location>
        <begin position="410"/>
        <end position="431"/>
    </location>
</feature>
<organism evidence="3 4">
    <name type="scientific">Strongylocentrotus purpuratus</name>
    <name type="common">Purple sea urchin</name>
    <dbReference type="NCBI Taxonomy" id="7668"/>
    <lineage>
        <taxon>Eukaryota</taxon>
        <taxon>Metazoa</taxon>
        <taxon>Echinodermata</taxon>
        <taxon>Eleutherozoa</taxon>
        <taxon>Echinozoa</taxon>
        <taxon>Echinoidea</taxon>
        <taxon>Euechinoidea</taxon>
        <taxon>Echinacea</taxon>
        <taxon>Camarodonta</taxon>
        <taxon>Echinidea</taxon>
        <taxon>Strongylocentrotidae</taxon>
        <taxon>Strongylocentrotus</taxon>
    </lineage>
</organism>
<feature type="compositionally biased region" description="Polar residues" evidence="1">
    <location>
        <begin position="269"/>
        <end position="282"/>
    </location>
</feature>
<reference evidence="3" key="2">
    <citation type="submission" date="2021-01" db="UniProtKB">
        <authorList>
            <consortium name="EnsemblMetazoa"/>
        </authorList>
    </citation>
    <scope>IDENTIFICATION</scope>
</reference>
<dbReference type="Gene3D" id="1.20.1250.20">
    <property type="entry name" value="MFS general substrate transporter like domains"/>
    <property type="match status" value="1"/>
</dbReference>
<feature type="transmembrane region" description="Helical" evidence="2">
    <location>
        <begin position="41"/>
        <end position="61"/>
    </location>
</feature>
<dbReference type="EnsemblMetazoa" id="XM_030995809">
    <property type="protein sequence ID" value="XP_030851669"/>
    <property type="gene ID" value="LOC105447088"/>
</dbReference>
<dbReference type="Pfam" id="PF07690">
    <property type="entry name" value="MFS_1"/>
    <property type="match status" value="1"/>
</dbReference>
<dbReference type="PANTHER" id="PTHR11360:SF303">
    <property type="entry name" value="MAJOR FACILITATOR SUPERFAMILY (MFS) PROFILE DOMAIN-CONTAINING PROTEIN"/>
    <property type="match status" value="1"/>
</dbReference>
<evidence type="ECO:0000313" key="3">
    <source>
        <dbReference type="EnsemblMetazoa" id="XP_030851669"/>
    </source>
</evidence>
<dbReference type="InterPro" id="IPR011701">
    <property type="entry name" value="MFS"/>
</dbReference>
<feature type="transmembrane region" description="Helical" evidence="2">
    <location>
        <begin position="81"/>
        <end position="101"/>
    </location>
</feature>
<dbReference type="AlphaFoldDB" id="A0A7M7PKP7"/>
<dbReference type="KEGG" id="spu:105447088"/>
<evidence type="ECO:0000256" key="1">
    <source>
        <dbReference type="SAM" id="MobiDB-lite"/>
    </source>
</evidence>
<evidence type="ECO:0000313" key="4">
    <source>
        <dbReference type="Proteomes" id="UP000007110"/>
    </source>
</evidence>
<dbReference type="Proteomes" id="UP000007110">
    <property type="component" value="Unassembled WGS sequence"/>
</dbReference>
<name>A0A7M7PKP7_STRPU</name>
<reference evidence="4" key="1">
    <citation type="submission" date="2015-02" db="EMBL/GenBank/DDBJ databases">
        <title>Genome sequencing for Strongylocentrotus purpuratus.</title>
        <authorList>
            <person name="Murali S."/>
            <person name="Liu Y."/>
            <person name="Vee V."/>
            <person name="English A."/>
            <person name="Wang M."/>
            <person name="Skinner E."/>
            <person name="Han Y."/>
            <person name="Muzny D.M."/>
            <person name="Worley K.C."/>
            <person name="Gibbs R.A."/>
        </authorList>
    </citation>
    <scope>NUCLEOTIDE SEQUENCE</scope>
</reference>
<dbReference type="InterPro" id="IPR050327">
    <property type="entry name" value="Proton-linked_MCT"/>
</dbReference>
<evidence type="ECO:0008006" key="5">
    <source>
        <dbReference type="Google" id="ProtNLM"/>
    </source>
</evidence>
<dbReference type="InterPro" id="IPR036259">
    <property type="entry name" value="MFS_trans_sf"/>
</dbReference>
<dbReference type="FunFam" id="1.20.1250.20:FF:000374">
    <property type="entry name" value="Uncharacterized protein"/>
    <property type="match status" value="1"/>
</dbReference>
<dbReference type="OrthoDB" id="6499973at2759"/>
<dbReference type="SUPFAM" id="SSF103473">
    <property type="entry name" value="MFS general substrate transporter"/>
    <property type="match status" value="1"/>
</dbReference>
<keyword evidence="4" id="KW-1185">Reference proteome</keyword>
<evidence type="ECO:0000256" key="2">
    <source>
        <dbReference type="SAM" id="Phobius"/>
    </source>
</evidence>
<accession>A0A7M7PKP7</accession>
<dbReference type="InParanoid" id="A0A7M7PKP7"/>
<dbReference type="GO" id="GO:0008028">
    <property type="term" value="F:monocarboxylic acid transmembrane transporter activity"/>
    <property type="evidence" value="ECO:0000318"/>
    <property type="project" value="GO_Central"/>
</dbReference>